<feature type="region of interest" description="Disordered" evidence="1">
    <location>
        <begin position="148"/>
        <end position="169"/>
    </location>
</feature>
<evidence type="ECO:0000313" key="3">
    <source>
        <dbReference type="EMBL" id="DAF93070.1"/>
    </source>
</evidence>
<feature type="domain" description="Resolvase HTH" evidence="2">
    <location>
        <begin position="105"/>
        <end position="143"/>
    </location>
</feature>
<reference evidence="3" key="1">
    <citation type="journal article" date="2021" name="Proc. Natl. Acad. Sci. U.S.A.">
        <title>A Catalog of Tens of Thousands of Viruses from Human Metagenomes Reveals Hidden Associations with Chronic Diseases.</title>
        <authorList>
            <person name="Tisza M.J."/>
            <person name="Buck C.B."/>
        </authorList>
    </citation>
    <scope>NUCLEOTIDE SEQUENCE</scope>
    <source>
        <strain evidence="3">CtcyQ27</strain>
    </source>
</reference>
<evidence type="ECO:0000256" key="1">
    <source>
        <dbReference type="SAM" id="MobiDB-lite"/>
    </source>
</evidence>
<organism evidence="3">
    <name type="scientific">Myoviridae sp. ctcyQ27</name>
    <dbReference type="NCBI Taxonomy" id="2825139"/>
    <lineage>
        <taxon>Viruses</taxon>
        <taxon>Duplodnaviria</taxon>
        <taxon>Heunggongvirae</taxon>
        <taxon>Uroviricota</taxon>
        <taxon>Caudoviricetes</taxon>
    </lineage>
</organism>
<feature type="region of interest" description="Disordered" evidence="1">
    <location>
        <begin position="73"/>
        <end position="105"/>
    </location>
</feature>
<accession>A0A8S5UFB0</accession>
<dbReference type="EMBL" id="BK016080">
    <property type="protein sequence ID" value="DAF93070.1"/>
    <property type="molecule type" value="Genomic_DNA"/>
</dbReference>
<proteinExistence type="predicted"/>
<feature type="compositionally biased region" description="Polar residues" evidence="1">
    <location>
        <begin position="148"/>
        <end position="164"/>
    </location>
</feature>
<dbReference type="InterPro" id="IPR006120">
    <property type="entry name" value="Resolvase_HTH_dom"/>
</dbReference>
<name>A0A8S5UFB0_9CAUD</name>
<evidence type="ECO:0000259" key="2">
    <source>
        <dbReference type="Pfam" id="PF02796"/>
    </source>
</evidence>
<protein>
    <submittedName>
        <fullName evidence="3">Helix-turn-helix domain protein</fullName>
    </submittedName>
</protein>
<dbReference type="GO" id="GO:0000150">
    <property type="term" value="F:DNA strand exchange activity"/>
    <property type="evidence" value="ECO:0007669"/>
    <property type="project" value="InterPro"/>
</dbReference>
<feature type="compositionally biased region" description="Basic and acidic residues" evidence="1">
    <location>
        <begin position="91"/>
        <end position="100"/>
    </location>
</feature>
<dbReference type="Pfam" id="PF02796">
    <property type="entry name" value="HTH_7"/>
    <property type="match status" value="1"/>
</dbReference>
<dbReference type="GO" id="GO:0003677">
    <property type="term" value="F:DNA binding"/>
    <property type="evidence" value="ECO:0007669"/>
    <property type="project" value="InterPro"/>
</dbReference>
<sequence length="386" mass="43977">MKRSKTNTYYNFNAPTVEELDPVSKKIYDGLCNGENKKVLSNKYKVPMTAIIALQKRFKTGTIANSQLPEMVQKTETTDKSKVIQIGNDSDSSKDSVETKSRKKRKTVNEDDIDLVIEFVKDGYTSKQIAELTNLSISTISRIRTNNRSECQSSKTNTENTISTTEDHKTHSDIVPIGTSIRVGLVADRHNMPVNDFIFKTSLSKSIMFDYDKIEDICREYIDEMVDFINGEAQQKLVVYVTGIQCVLSSLIKVANEKKVNLTLRHYDSDTNTYHTHVIWDQFGGSTPVEIDELLVNSKSSYTYKCDIKELIENKSCIKIVEVHYNNDTVVYQDAYLVKNTDDMFMLVSDMMKKSDKDVSIYAKGYDLIKGRFVLNGIDLKLKNKN</sequence>